<name>A0AAD5BQZ9_AMBAR</name>
<keyword evidence="1" id="KW-0472">Membrane</keyword>
<accession>A0AAD5BQZ9</accession>
<feature type="non-terminal residue" evidence="2">
    <location>
        <position position="76"/>
    </location>
</feature>
<dbReference type="AlphaFoldDB" id="A0AAD5BQZ9"/>
<keyword evidence="1" id="KW-0812">Transmembrane</keyword>
<organism evidence="2 3">
    <name type="scientific">Ambrosia artemisiifolia</name>
    <name type="common">Common ragweed</name>
    <dbReference type="NCBI Taxonomy" id="4212"/>
    <lineage>
        <taxon>Eukaryota</taxon>
        <taxon>Viridiplantae</taxon>
        <taxon>Streptophyta</taxon>
        <taxon>Embryophyta</taxon>
        <taxon>Tracheophyta</taxon>
        <taxon>Spermatophyta</taxon>
        <taxon>Magnoliopsida</taxon>
        <taxon>eudicotyledons</taxon>
        <taxon>Gunneridae</taxon>
        <taxon>Pentapetalae</taxon>
        <taxon>asterids</taxon>
        <taxon>campanulids</taxon>
        <taxon>Asterales</taxon>
        <taxon>Asteraceae</taxon>
        <taxon>Asteroideae</taxon>
        <taxon>Heliantheae alliance</taxon>
        <taxon>Heliantheae</taxon>
        <taxon>Ambrosia</taxon>
    </lineage>
</organism>
<proteinExistence type="predicted"/>
<keyword evidence="3" id="KW-1185">Reference proteome</keyword>
<feature type="transmembrane region" description="Helical" evidence="1">
    <location>
        <begin position="12"/>
        <end position="29"/>
    </location>
</feature>
<dbReference type="EMBL" id="JAMZMK010011506">
    <property type="protein sequence ID" value="KAI7726863.1"/>
    <property type="molecule type" value="Genomic_DNA"/>
</dbReference>
<evidence type="ECO:0000313" key="2">
    <source>
        <dbReference type="EMBL" id="KAI7726863.1"/>
    </source>
</evidence>
<reference evidence="2" key="1">
    <citation type="submission" date="2022-06" db="EMBL/GenBank/DDBJ databases">
        <title>Uncovering the hologenomic basis of an extraordinary plant invasion.</title>
        <authorList>
            <person name="Bieker V.C."/>
            <person name="Martin M.D."/>
            <person name="Gilbert T."/>
            <person name="Hodgins K."/>
            <person name="Battlay P."/>
            <person name="Petersen B."/>
            <person name="Wilson J."/>
        </authorList>
    </citation>
    <scope>NUCLEOTIDE SEQUENCE</scope>
    <source>
        <strain evidence="2">AA19_3_7</strain>
        <tissue evidence="2">Leaf</tissue>
    </source>
</reference>
<evidence type="ECO:0000256" key="1">
    <source>
        <dbReference type="SAM" id="Phobius"/>
    </source>
</evidence>
<keyword evidence="1" id="KW-1133">Transmembrane helix</keyword>
<sequence>GWNFPKDTRNALVLYAILLLLFINVQAMLDPRDLLLYVTLECGSTLSIGIVKVHGAQIISCHPALRDQVDLASLEN</sequence>
<dbReference type="Proteomes" id="UP001206925">
    <property type="component" value="Unassembled WGS sequence"/>
</dbReference>
<protein>
    <submittedName>
        <fullName evidence="2">Uncharacterized protein</fullName>
    </submittedName>
</protein>
<comment type="caution">
    <text evidence="2">The sequence shown here is derived from an EMBL/GenBank/DDBJ whole genome shotgun (WGS) entry which is preliminary data.</text>
</comment>
<evidence type="ECO:0000313" key="3">
    <source>
        <dbReference type="Proteomes" id="UP001206925"/>
    </source>
</evidence>
<gene>
    <name evidence="2" type="ORF">M8C21_021789</name>
</gene>